<organism evidence="2 3">
    <name type="scientific">Carnegiea gigantea</name>
    <dbReference type="NCBI Taxonomy" id="171969"/>
    <lineage>
        <taxon>Eukaryota</taxon>
        <taxon>Viridiplantae</taxon>
        <taxon>Streptophyta</taxon>
        <taxon>Embryophyta</taxon>
        <taxon>Tracheophyta</taxon>
        <taxon>Spermatophyta</taxon>
        <taxon>Magnoliopsida</taxon>
        <taxon>eudicotyledons</taxon>
        <taxon>Gunneridae</taxon>
        <taxon>Pentapetalae</taxon>
        <taxon>Caryophyllales</taxon>
        <taxon>Cactineae</taxon>
        <taxon>Cactaceae</taxon>
        <taxon>Cactoideae</taxon>
        <taxon>Echinocereeae</taxon>
        <taxon>Carnegiea</taxon>
    </lineage>
</organism>
<protein>
    <submittedName>
        <fullName evidence="2">Uncharacterized protein</fullName>
    </submittedName>
</protein>
<dbReference type="EMBL" id="JAKOGI010000499">
    <property type="protein sequence ID" value="KAJ8434106.1"/>
    <property type="molecule type" value="Genomic_DNA"/>
</dbReference>
<evidence type="ECO:0000313" key="2">
    <source>
        <dbReference type="EMBL" id="KAJ8434106.1"/>
    </source>
</evidence>
<dbReference type="AlphaFoldDB" id="A0A9Q1K098"/>
<proteinExistence type="predicted"/>
<keyword evidence="3" id="KW-1185">Reference proteome</keyword>
<sequence>MLQIRPVVRPTLKFTSRVATSPLLHRHTPSPSSPSSIIHAVPTQHQQRPSSSSCAIFTEFQPPPLLIDLPVHNHHHHHRPLQPRNRTAQRCQTVEVAPTKEEKQRRIGGDWSQFLLMSFLYMLSSFLVQMDLETENRIAAILLKEAAELRRQAQQEGVLAYLRKPTVRGRPNSRFLTATVRGIQQASTAHCVFLCYEFGLLHEKNMGHVDHDD</sequence>
<comment type="caution">
    <text evidence="2">The sequence shown here is derived from an EMBL/GenBank/DDBJ whole genome shotgun (WGS) entry which is preliminary data.</text>
</comment>
<dbReference type="Proteomes" id="UP001153076">
    <property type="component" value="Unassembled WGS sequence"/>
</dbReference>
<evidence type="ECO:0000313" key="3">
    <source>
        <dbReference type="Proteomes" id="UP001153076"/>
    </source>
</evidence>
<gene>
    <name evidence="2" type="ORF">Cgig2_005785</name>
</gene>
<name>A0A9Q1K098_9CARY</name>
<accession>A0A9Q1K098</accession>
<dbReference type="PANTHER" id="PTHR34684">
    <property type="entry name" value="OS08G0192200 PROTEIN"/>
    <property type="match status" value="1"/>
</dbReference>
<dbReference type="PANTHER" id="PTHR34684:SF1">
    <property type="entry name" value="OS08G0192200 PROTEIN"/>
    <property type="match status" value="1"/>
</dbReference>
<feature type="region of interest" description="Disordered" evidence="1">
    <location>
        <begin position="19"/>
        <end position="45"/>
    </location>
</feature>
<dbReference type="OrthoDB" id="552995at2759"/>
<reference evidence="2" key="1">
    <citation type="submission" date="2022-04" db="EMBL/GenBank/DDBJ databases">
        <title>Carnegiea gigantea Genome sequencing and assembly v2.</title>
        <authorList>
            <person name="Copetti D."/>
            <person name="Sanderson M.J."/>
            <person name="Burquez A."/>
            <person name="Wojciechowski M.F."/>
        </authorList>
    </citation>
    <scope>NUCLEOTIDE SEQUENCE</scope>
    <source>
        <strain evidence="2">SGP5-SGP5p</strain>
        <tissue evidence="2">Aerial part</tissue>
    </source>
</reference>
<evidence type="ECO:0000256" key="1">
    <source>
        <dbReference type="SAM" id="MobiDB-lite"/>
    </source>
</evidence>